<reference evidence="1 2" key="1">
    <citation type="journal article" date="2015" name="Environ. Microbiol.">
        <title>Metagenome sequence of Elaphomyces granulatus from sporocarp tissue reveals Ascomycota ectomycorrhizal fingerprints of genome expansion and a Proteobacteria-rich microbiome.</title>
        <authorList>
            <person name="Quandt C.A."/>
            <person name="Kohler A."/>
            <person name="Hesse C.N."/>
            <person name="Sharpton T.J."/>
            <person name="Martin F."/>
            <person name="Spatafora J.W."/>
        </authorList>
    </citation>
    <scope>NUCLEOTIDE SEQUENCE [LARGE SCALE GENOMIC DNA]</scope>
    <source>
        <strain evidence="1 2">OSC145934</strain>
    </source>
</reference>
<evidence type="ECO:0000313" key="2">
    <source>
        <dbReference type="Proteomes" id="UP000243515"/>
    </source>
</evidence>
<proteinExistence type="predicted"/>
<protein>
    <recommendedName>
        <fullName evidence="3">Ecp2 effector protein domain-containing protein</fullName>
    </recommendedName>
</protein>
<comment type="caution">
    <text evidence="1">The sequence shown here is derived from an EMBL/GenBank/DDBJ whole genome shotgun (WGS) entry which is preliminary data.</text>
</comment>
<dbReference type="EMBL" id="NPHW01005397">
    <property type="protein sequence ID" value="OXV06800.1"/>
    <property type="molecule type" value="Genomic_DNA"/>
</dbReference>
<evidence type="ECO:0000313" key="1">
    <source>
        <dbReference type="EMBL" id="OXV06800.1"/>
    </source>
</evidence>
<dbReference type="OrthoDB" id="3552888at2759"/>
<name>A0A232LRL1_9EURO</name>
<gene>
    <name evidence="1" type="ORF">Egran_05433</name>
</gene>
<accession>A0A232LRL1</accession>
<organism evidence="1 2">
    <name type="scientific">Elaphomyces granulatus</name>
    <dbReference type="NCBI Taxonomy" id="519963"/>
    <lineage>
        <taxon>Eukaryota</taxon>
        <taxon>Fungi</taxon>
        <taxon>Dikarya</taxon>
        <taxon>Ascomycota</taxon>
        <taxon>Pezizomycotina</taxon>
        <taxon>Eurotiomycetes</taxon>
        <taxon>Eurotiomycetidae</taxon>
        <taxon>Eurotiales</taxon>
        <taxon>Elaphomycetaceae</taxon>
        <taxon>Elaphomyces</taxon>
    </lineage>
</organism>
<dbReference type="AlphaFoldDB" id="A0A232LRL1"/>
<dbReference type="PANTHER" id="PTHR35605:SF1">
    <property type="entry name" value="ECP2 EFFECTOR PROTEIN DOMAIN-CONTAINING PROTEIN-RELATED"/>
    <property type="match status" value="1"/>
</dbReference>
<evidence type="ECO:0008006" key="3">
    <source>
        <dbReference type="Google" id="ProtNLM"/>
    </source>
</evidence>
<dbReference type="Proteomes" id="UP000243515">
    <property type="component" value="Unassembled WGS sequence"/>
</dbReference>
<dbReference type="PANTHER" id="PTHR35605">
    <property type="entry name" value="ECP2 EFFECTOR PROTEIN DOMAIN-CONTAINING PROTEIN-RELATED"/>
    <property type="match status" value="1"/>
</dbReference>
<sequence>VGALEAPLPGYGVEEVLWQVQSHPGKPHITLNGTVEEVYSQLLEINPNYETDFGTIDQRVERFKRDDYSVEVTTPRDLTKRENTICWNFQATIVWPINSGITYLRGVPGQPTNGPGPGNCGRVSCSYDSAIWWCNDVSVQVYFFSFCLNQNPTPKTLPSFNTIADAAQTILNDCITWKSIGISGQRFHNDNWNAIVKGDNC</sequence>
<keyword evidence="2" id="KW-1185">Reference proteome</keyword>
<feature type="non-terminal residue" evidence="1">
    <location>
        <position position="1"/>
    </location>
</feature>